<protein>
    <submittedName>
        <fullName evidence="1">Uncharacterized protein</fullName>
    </submittedName>
</protein>
<accession>A0A2A6C7E8</accession>
<proteinExistence type="predicted"/>
<dbReference type="InterPro" id="IPR036438">
    <property type="entry name" value="Insulin-like_sf"/>
</dbReference>
<accession>A0A8R1UII3</accession>
<evidence type="ECO:0000313" key="2">
    <source>
        <dbReference type="Proteomes" id="UP000005239"/>
    </source>
</evidence>
<dbReference type="AlphaFoldDB" id="A0A2A6C7E8"/>
<reference evidence="1" key="2">
    <citation type="submission" date="2022-06" db="UniProtKB">
        <authorList>
            <consortium name="EnsemblMetazoa"/>
        </authorList>
    </citation>
    <scope>IDENTIFICATION</scope>
    <source>
        <strain evidence="1">PS312</strain>
    </source>
</reference>
<organism evidence="1 2">
    <name type="scientific">Pristionchus pacificus</name>
    <name type="common">Parasitic nematode worm</name>
    <dbReference type="NCBI Taxonomy" id="54126"/>
    <lineage>
        <taxon>Eukaryota</taxon>
        <taxon>Metazoa</taxon>
        <taxon>Ecdysozoa</taxon>
        <taxon>Nematoda</taxon>
        <taxon>Chromadorea</taxon>
        <taxon>Rhabditida</taxon>
        <taxon>Rhabditina</taxon>
        <taxon>Diplogasteromorpha</taxon>
        <taxon>Diplogasteroidea</taxon>
        <taxon>Neodiplogasteridae</taxon>
        <taxon>Pristionchus</taxon>
    </lineage>
</organism>
<gene>
    <name evidence="1" type="primary">WBGene00116186</name>
</gene>
<sequence length="107" mass="12239">MASRGILLLILLLATAFIEASPHRQRSHDRSHGSIDLDFYKEHPELVFRACGKPLLRFAVKIQTEICEESNSMRDARARRIPECCMKGCTYDSIIDIVCNRENTLTM</sequence>
<dbReference type="SUPFAM" id="SSF56994">
    <property type="entry name" value="Insulin-like"/>
    <property type="match status" value="1"/>
</dbReference>
<dbReference type="EnsemblMetazoa" id="PPA26632.1">
    <property type="protein sequence ID" value="PPA26632.1"/>
    <property type="gene ID" value="WBGene00116186"/>
</dbReference>
<reference evidence="2" key="1">
    <citation type="journal article" date="2008" name="Nat. Genet.">
        <title>The Pristionchus pacificus genome provides a unique perspective on nematode lifestyle and parasitism.</title>
        <authorList>
            <person name="Dieterich C."/>
            <person name="Clifton S.W."/>
            <person name="Schuster L.N."/>
            <person name="Chinwalla A."/>
            <person name="Delehaunty K."/>
            <person name="Dinkelacker I."/>
            <person name="Fulton L."/>
            <person name="Fulton R."/>
            <person name="Godfrey J."/>
            <person name="Minx P."/>
            <person name="Mitreva M."/>
            <person name="Roeseler W."/>
            <person name="Tian H."/>
            <person name="Witte H."/>
            <person name="Yang S.P."/>
            <person name="Wilson R.K."/>
            <person name="Sommer R.J."/>
        </authorList>
    </citation>
    <scope>NUCLEOTIDE SEQUENCE [LARGE SCALE GENOMIC DNA]</scope>
    <source>
        <strain evidence="2">PS312</strain>
    </source>
</reference>
<keyword evidence="2" id="KW-1185">Reference proteome</keyword>
<dbReference type="Proteomes" id="UP000005239">
    <property type="component" value="Unassembled WGS sequence"/>
</dbReference>
<name>A0A2A6C7E8_PRIPA</name>
<evidence type="ECO:0000313" key="1">
    <source>
        <dbReference type="EnsemblMetazoa" id="PPA26632.1"/>
    </source>
</evidence>